<dbReference type="InterPro" id="IPR013216">
    <property type="entry name" value="Methyltransf_11"/>
</dbReference>
<dbReference type="InterPro" id="IPR005651">
    <property type="entry name" value="Trm112-like"/>
</dbReference>
<keyword evidence="2" id="KW-0808">Transferase</keyword>
<dbReference type="Pfam" id="PF03966">
    <property type="entry name" value="Trm112p"/>
    <property type="match status" value="1"/>
</dbReference>
<dbReference type="Gene3D" id="3.40.50.150">
    <property type="entry name" value="Vaccinia Virus protein VP39"/>
    <property type="match status" value="1"/>
</dbReference>
<dbReference type="GO" id="GO:0032259">
    <property type="term" value="P:methylation"/>
    <property type="evidence" value="ECO:0007669"/>
    <property type="project" value="UniProtKB-KW"/>
</dbReference>
<accession>A0A812F277</accession>
<keyword evidence="2" id="KW-0489">Methyltransferase</keyword>
<dbReference type="PANTHER" id="PTHR43861">
    <property type="entry name" value="TRANS-ACONITATE 2-METHYLTRANSFERASE-RELATED"/>
    <property type="match status" value="1"/>
</dbReference>
<dbReference type="AlphaFoldDB" id="A0A812F277"/>
<evidence type="ECO:0000313" key="2">
    <source>
        <dbReference type="EMBL" id="CAE6495931.1"/>
    </source>
</evidence>
<evidence type="ECO:0000313" key="3">
    <source>
        <dbReference type="Proteomes" id="UP000655759"/>
    </source>
</evidence>
<reference evidence="2" key="1">
    <citation type="submission" date="2021-02" db="EMBL/GenBank/DDBJ databases">
        <authorList>
            <person name="Han P."/>
        </authorList>
    </citation>
    <scope>NUCLEOTIDE SEQUENCE</scope>
    <source>
        <strain evidence="2">Candidatus Nitrosotenuis uzonensis 5A</strain>
    </source>
</reference>
<dbReference type="Proteomes" id="UP000655759">
    <property type="component" value="Unassembled WGS sequence"/>
</dbReference>
<comment type="caution">
    <text evidence="2">The sequence shown here is derived from an EMBL/GenBank/DDBJ whole genome shotgun (WGS) entry which is preliminary data.</text>
</comment>
<evidence type="ECO:0000259" key="1">
    <source>
        <dbReference type="Pfam" id="PF08241"/>
    </source>
</evidence>
<feature type="domain" description="Methyltransferase type 11" evidence="1">
    <location>
        <begin position="134"/>
        <end position="224"/>
    </location>
</feature>
<dbReference type="PANTHER" id="PTHR43861:SF6">
    <property type="entry name" value="METHYLTRANSFERASE TYPE 11"/>
    <property type="match status" value="1"/>
</dbReference>
<dbReference type="InterPro" id="IPR029063">
    <property type="entry name" value="SAM-dependent_MTases_sf"/>
</dbReference>
<protein>
    <submittedName>
        <fullName evidence="2">Methyltransferase type 11</fullName>
    </submittedName>
</protein>
<sequence length="302" mass="34425">MHEYSLKHLRCIKCLGRLEADILSQGFEIEEGFLHCKNCDTRFPIIDKIAILRDLGSYLSVRPRLGGELVLASRTDTMKSFVKKMLAQIKRGQKDLSIIEKRWAQIYAKNRNSKFYMTIKNVFDSANITGTAIEHGCSIGIIAEYLARTNLHVFGIDRSYHALSYAKKSYTENLDYFVADSQEHPFGRSKFDIVVALNLFELIEPTPLLKLLSRQVAGGGLLVISDPYDYERGESSVKTPLRENSVRAELEKNGLAVTKDTTKPSFIPWTLRLYDRAILQYKVDLIIGKNTRKRHAAKIKSF</sequence>
<gene>
    <name evidence="2" type="ORF">NUZ5A_50470</name>
</gene>
<dbReference type="Pfam" id="PF08241">
    <property type="entry name" value="Methyltransf_11"/>
    <property type="match status" value="1"/>
</dbReference>
<name>A0A812F277_9ARCH</name>
<organism evidence="2 3">
    <name type="scientific">Candidatus Nitrosotenuis uzonensis</name>
    <dbReference type="NCBI Taxonomy" id="1407055"/>
    <lineage>
        <taxon>Archaea</taxon>
        <taxon>Nitrososphaerota</taxon>
        <taxon>Candidatus Nitrosotenuis</taxon>
    </lineage>
</organism>
<dbReference type="GO" id="GO:0008757">
    <property type="term" value="F:S-adenosylmethionine-dependent methyltransferase activity"/>
    <property type="evidence" value="ECO:0007669"/>
    <property type="project" value="InterPro"/>
</dbReference>
<proteinExistence type="predicted"/>
<dbReference type="SUPFAM" id="SSF53335">
    <property type="entry name" value="S-adenosyl-L-methionine-dependent methyltransferases"/>
    <property type="match status" value="1"/>
</dbReference>
<dbReference type="EMBL" id="CAJNAQ010000005">
    <property type="protein sequence ID" value="CAE6495931.1"/>
    <property type="molecule type" value="Genomic_DNA"/>
</dbReference>
<dbReference type="SUPFAM" id="SSF158997">
    <property type="entry name" value="Trm112p-like"/>
    <property type="match status" value="1"/>
</dbReference>
<dbReference type="RefSeq" id="WP_205099463.1">
    <property type="nucleotide sequence ID" value="NZ_CAJNAQ010000005.1"/>
</dbReference>